<organism evidence="1 2">
    <name type="scientific">Hyalomma asiaticum</name>
    <name type="common">Tick</name>
    <dbReference type="NCBI Taxonomy" id="266040"/>
    <lineage>
        <taxon>Eukaryota</taxon>
        <taxon>Metazoa</taxon>
        <taxon>Ecdysozoa</taxon>
        <taxon>Arthropoda</taxon>
        <taxon>Chelicerata</taxon>
        <taxon>Arachnida</taxon>
        <taxon>Acari</taxon>
        <taxon>Parasitiformes</taxon>
        <taxon>Ixodida</taxon>
        <taxon>Ixodoidea</taxon>
        <taxon>Ixodidae</taxon>
        <taxon>Hyalomminae</taxon>
        <taxon>Hyalomma</taxon>
    </lineage>
</organism>
<evidence type="ECO:0000313" key="2">
    <source>
        <dbReference type="Proteomes" id="UP000821845"/>
    </source>
</evidence>
<reference evidence="1" key="1">
    <citation type="submission" date="2020-05" db="EMBL/GenBank/DDBJ databases">
        <title>Large-scale comparative analyses of tick genomes elucidate their genetic diversity and vector capacities.</title>
        <authorList>
            <person name="Jia N."/>
            <person name="Wang J."/>
            <person name="Shi W."/>
            <person name="Du L."/>
            <person name="Sun Y."/>
            <person name="Zhan W."/>
            <person name="Jiang J."/>
            <person name="Wang Q."/>
            <person name="Zhang B."/>
            <person name="Ji P."/>
            <person name="Sakyi L.B."/>
            <person name="Cui X."/>
            <person name="Yuan T."/>
            <person name="Jiang B."/>
            <person name="Yang W."/>
            <person name="Lam T.T.-Y."/>
            <person name="Chang Q."/>
            <person name="Ding S."/>
            <person name="Wang X."/>
            <person name="Zhu J."/>
            <person name="Ruan X."/>
            <person name="Zhao L."/>
            <person name="Wei J."/>
            <person name="Que T."/>
            <person name="Du C."/>
            <person name="Cheng J."/>
            <person name="Dai P."/>
            <person name="Han X."/>
            <person name="Huang E."/>
            <person name="Gao Y."/>
            <person name="Liu J."/>
            <person name="Shao H."/>
            <person name="Ye R."/>
            <person name="Li L."/>
            <person name="Wei W."/>
            <person name="Wang X."/>
            <person name="Wang C."/>
            <person name="Yang T."/>
            <person name="Huo Q."/>
            <person name="Li W."/>
            <person name="Guo W."/>
            <person name="Chen H."/>
            <person name="Zhou L."/>
            <person name="Ni X."/>
            <person name="Tian J."/>
            <person name="Zhou Y."/>
            <person name="Sheng Y."/>
            <person name="Liu T."/>
            <person name="Pan Y."/>
            <person name="Xia L."/>
            <person name="Li J."/>
            <person name="Zhao F."/>
            <person name="Cao W."/>
        </authorList>
    </citation>
    <scope>NUCLEOTIDE SEQUENCE</scope>
    <source>
        <strain evidence="1">Hyas-2018</strain>
    </source>
</reference>
<proteinExistence type="predicted"/>
<comment type="caution">
    <text evidence="1">The sequence shown here is derived from an EMBL/GenBank/DDBJ whole genome shotgun (WGS) entry which is preliminary data.</text>
</comment>
<accession>A0ACB7SK40</accession>
<gene>
    <name evidence="1" type="ORF">HPB50_002306</name>
</gene>
<dbReference type="Proteomes" id="UP000821845">
    <property type="component" value="Chromosome 3"/>
</dbReference>
<name>A0ACB7SK40_HYAAI</name>
<dbReference type="EMBL" id="CM023483">
    <property type="protein sequence ID" value="KAH6934940.1"/>
    <property type="molecule type" value="Genomic_DNA"/>
</dbReference>
<sequence length="906" mass="101899">MSMMGKKNKVPRPAEIKLPTSSRSREAPGNAAGTTQGVMNRDEGVKSWVPPSPGGPRRGSRCAGSVEMARRRTQSGQTVLSDDVIERLRSLLRVKPKQVLDRNAASLCGNVRQRIHSSHVSERRRRWKEVHGRSPRTELLLRHTARCKTLLLIVALGAAVLLALFVAYLVFRPSPVSEEQPRTAVCQSAACGLLVSSVLSQLNRSVDPCSDIQAHVCSRVKWDSHLTTDTATDMIRQWHRRGALFLHTKRRPEAAYFLYRACMDPDPNGVSQLKAFMRERGLLWPEYGSTGRHALYVVFDLLINWGVPFWFEMSLRQLPNDSRYSIYFTYVRTMDTWKRRQQVSADAGFLKDYANGLYTVFGASQAARSHIPRLLKLEAAMHDIIVSPETRDKSDSFDLFLPSAPIYMLSAFTSNISTETWLSYLNELLSPHRFQADDKVLVDDLDLPRSMEALFGNYSNEDMLYTLGWWFAQRYIVMASRDGGLASYGSEVVAQTNRPIDCYAIAESRFRRELFHERAQASLGTAGLRQATELLAKIRNTTVAMVRSLSWFDEDARNQAAFLVRTLQLEPWTSEFHLKTARLPSVPLLPTDDSTVNQNPREAARVFSRVAAASLRTGLFEPQRTAVSFPKDAREQGQMGKYSSGSWSKGVDSATFLARRPYDGRRLKEPRNDKRSFSADHQPAIPYFSTAVTGWIKAATDYKETFPNWPLDDSLLHRHLSTALLAQYDYWWNSVFLQMGAFAEPLFYEDASMSANYGGLGFLVAKNLFKSFDYKRGSRLDASRQYRDWMSPDSRASYDRKVACTGGDAEVLAHVAALEIASAAFFDSAAETRIEEEGPPEGHLLPGQGETLSPEMVFFLAYCRGTCGARLGCGEVLKRVKRFGLAFQCPENSSMTSLPSCTFFGN</sequence>
<protein>
    <submittedName>
        <fullName evidence="1">Uncharacterized protein</fullName>
    </submittedName>
</protein>
<keyword evidence="2" id="KW-1185">Reference proteome</keyword>
<evidence type="ECO:0000313" key="1">
    <source>
        <dbReference type="EMBL" id="KAH6934940.1"/>
    </source>
</evidence>